<dbReference type="AlphaFoldDB" id="A0A401FXT3"/>
<organism evidence="2 3">
    <name type="scientific">Desulfonema ishimotonii</name>
    <dbReference type="NCBI Taxonomy" id="45657"/>
    <lineage>
        <taxon>Bacteria</taxon>
        <taxon>Pseudomonadati</taxon>
        <taxon>Thermodesulfobacteriota</taxon>
        <taxon>Desulfobacteria</taxon>
        <taxon>Desulfobacterales</taxon>
        <taxon>Desulfococcaceae</taxon>
        <taxon>Desulfonema</taxon>
    </lineage>
</organism>
<keyword evidence="3" id="KW-1185">Reference proteome</keyword>
<accession>A0A401FXT3</accession>
<dbReference type="InterPro" id="IPR029464">
    <property type="entry name" value="HSDR_N"/>
</dbReference>
<comment type="caution">
    <text evidence="2">The sequence shown here is derived from an EMBL/GenBank/DDBJ whole genome shotgun (WGS) entry which is preliminary data.</text>
</comment>
<feature type="domain" description="Type I restriction enzyme R protein N-terminal" evidence="1">
    <location>
        <begin position="20"/>
        <end position="130"/>
    </location>
</feature>
<dbReference type="Proteomes" id="UP000288096">
    <property type="component" value="Unassembled WGS sequence"/>
</dbReference>
<dbReference type="OrthoDB" id="5430956at2"/>
<dbReference type="Pfam" id="PF13588">
    <property type="entry name" value="HSDR_N_2"/>
    <property type="match status" value="1"/>
</dbReference>
<gene>
    <name evidence="2" type="ORF">DENIS_2749</name>
</gene>
<name>A0A401FXT3_9BACT</name>
<sequence length="171" mass="18594">MTDTIVDFITGKKIPDVGAEANRQEFERFLVEERGYAKADIEVDVPIEMTVKGEVYTSVVDLVVCAGGKRFMAVRCAPGSLGSREREIVSAARLLGDYQIPLSVVSDGKTAIVWDTVSGKKAGEGLAAVPSGDAAAKQMAALEPVSLPEKQVERERLIFRSYDSMNVNRNR</sequence>
<evidence type="ECO:0000313" key="2">
    <source>
        <dbReference type="EMBL" id="GBC61787.1"/>
    </source>
</evidence>
<dbReference type="EMBL" id="BEXT01000001">
    <property type="protein sequence ID" value="GBC61787.1"/>
    <property type="molecule type" value="Genomic_DNA"/>
</dbReference>
<dbReference type="RefSeq" id="WP_124329031.1">
    <property type="nucleotide sequence ID" value="NZ_BEXT01000001.1"/>
</dbReference>
<evidence type="ECO:0000259" key="1">
    <source>
        <dbReference type="Pfam" id="PF13588"/>
    </source>
</evidence>
<reference evidence="3" key="2">
    <citation type="submission" date="2019-01" db="EMBL/GenBank/DDBJ databases">
        <title>Genome sequence of Desulfonema ishimotonii strain Tokyo 01.</title>
        <authorList>
            <person name="Fukui M."/>
        </authorList>
    </citation>
    <scope>NUCLEOTIDE SEQUENCE [LARGE SCALE GENOMIC DNA]</scope>
    <source>
        <strain evidence="3">Tokyo 01</strain>
    </source>
</reference>
<protein>
    <recommendedName>
        <fullName evidence="1">Type I restriction enzyme R protein N-terminal domain-containing protein</fullName>
    </recommendedName>
</protein>
<reference evidence="3" key="1">
    <citation type="submission" date="2017-11" db="EMBL/GenBank/DDBJ databases">
        <authorList>
            <person name="Watanabe M."/>
            <person name="Kojima H."/>
        </authorList>
    </citation>
    <scope>NUCLEOTIDE SEQUENCE [LARGE SCALE GENOMIC DNA]</scope>
    <source>
        <strain evidence="3">Tokyo 01</strain>
    </source>
</reference>
<evidence type="ECO:0000313" key="3">
    <source>
        <dbReference type="Proteomes" id="UP000288096"/>
    </source>
</evidence>
<proteinExistence type="predicted"/>